<comment type="caution">
    <text evidence="1">The sequence shown here is derived from an EMBL/GenBank/DDBJ whole genome shotgun (WGS) entry which is preliminary data.</text>
</comment>
<gene>
    <name evidence="1" type="ORF">TWF506_010775</name>
</gene>
<evidence type="ECO:0000313" key="1">
    <source>
        <dbReference type="EMBL" id="KAK6508697.1"/>
    </source>
</evidence>
<name>A0AAN8RL81_9PEZI</name>
<dbReference type="Proteomes" id="UP001307849">
    <property type="component" value="Unassembled WGS sequence"/>
</dbReference>
<evidence type="ECO:0008006" key="3">
    <source>
        <dbReference type="Google" id="ProtNLM"/>
    </source>
</evidence>
<dbReference type="AlphaFoldDB" id="A0AAN8RL81"/>
<sequence>MEWIREFQVITVLPDVVPIQYDFVPDYAIGISIQGVWNEYDTVAFPRSVTGSIYRMLGDPDVHIPSAGVAFRVPVHTACLAITARLLAWRRPYTDSAYARAFGIPTNIQQLYDAIKEAKRRQSSVLVNIEWPHLYYGARSQWSTPWMAELGQEWLAANPIYVPDYIEYTATILSLLRPPFRPFPQPAATRLSNGVAAPHTNGIASGLTSPPSHHSTFETLPGPVYDEIRDNLDIHSIQCLRSCSSKVRNSIALTPRFWKDRLLSGEAVPWLWDIDTAQVELADVDNDWGGLVRALRMPGRYLDQRLPIGLRNRIRIFKIVEEIRLRCEERRPGW</sequence>
<accession>A0AAN8RL81</accession>
<evidence type="ECO:0000313" key="2">
    <source>
        <dbReference type="Proteomes" id="UP001307849"/>
    </source>
</evidence>
<protein>
    <recommendedName>
        <fullName evidence="3">F-box domain-containing protein</fullName>
    </recommendedName>
</protein>
<keyword evidence="2" id="KW-1185">Reference proteome</keyword>
<reference evidence="1 2" key="1">
    <citation type="submission" date="2019-10" db="EMBL/GenBank/DDBJ databases">
        <authorList>
            <person name="Palmer J.M."/>
        </authorList>
    </citation>
    <scope>NUCLEOTIDE SEQUENCE [LARGE SCALE GENOMIC DNA]</scope>
    <source>
        <strain evidence="1 2">TWF506</strain>
    </source>
</reference>
<dbReference type="EMBL" id="JAVHJM010000008">
    <property type="protein sequence ID" value="KAK6508697.1"/>
    <property type="molecule type" value="Genomic_DNA"/>
</dbReference>
<proteinExistence type="predicted"/>
<organism evidence="1 2">
    <name type="scientific">Arthrobotrys conoides</name>
    <dbReference type="NCBI Taxonomy" id="74498"/>
    <lineage>
        <taxon>Eukaryota</taxon>
        <taxon>Fungi</taxon>
        <taxon>Dikarya</taxon>
        <taxon>Ascomycota</taxon>
        <taxon>Pezizomycotina</taxon>
        <taxon>Orbiliomycetes</taxon>
        <taxon>Orbiliales</taxon>
        <taxon>Orbiliaceae</taxon>
        <taxon>Arthrobotrys</taxon>
    </lineage>
</organism>